<keyword evidence="1" id="KW-1133">Transmembrane helix</keyword>
<dbReference type="AlphaFoldDB" id="D1YV61"/>
<gene>
    <name evidence="2" type="ordered locus">MCP_0261</name>
</gene>
<dbReference type="Proteomes" id="UP000001882">
    <property type="component" value="Chromosome"/>
</dbReference>
<dbReference type="Pfam" id="PF23959">
    <property type="entry name" value="DUF7288"/>
    <property type="match status" value="1"/>
</dbReference>
<dbReference type="eggNOG" id="arCOG04652">
    <property type="taxonomic scope" value="Archaea"/>
</dbReference>
<dbReference type="OrthoDB" id="324613at2157"/>
<reference evidence="3" key="3">
    <citation type="journal article" date="2011" name="PLoS ONE">
        <title>Genome sequence of a mesophilic hydrogenotrophic methanogen Methanocella paludicola, the first cultivated representative of the order Methanocellales.</title>
        <authorList>
            <person name="Sakai S."/>
            <person name="Takaki Y."/>
            <person name="Shimamura S."/>
            <person name="Sekine M."/>
            <person name="Tajima T."/>
            <person name="Kosugi H."/>
            <person name="Ichikawa N."/>
            <person name="Tasumi E."/>
            <person name="Hiraki A.T."/>
            <person name="Shimizu A."/>
            <person name="Kato Y."/>
            <person name="Nishiko R."/>
            <person name="Mori K."/>
            <person name="Fujita N."/>
            <person name="Imachi H."/>
            <person name="Takai K."/>
        </authorList>
    </citation>
    <scope>NUCLEOTIDE SEQUENCE [LARGE SCALE GENOMIC DNA]</scope>
    <source>
        <strain evidence="3">DSM 17711 / JCM 13418 / NBRC 101707 / SANAE</strain>
    </source>
</reference>
<dbReference type="InParanoid" id="D1YV61"/>
<evidence type="ECO:0000256" key="1">
    <source>
        <dbReference type="SAM" id="Phobius"/>
    </source>
</evidence>
<dbReference type="KEGG" id="mpd:MCP_0261"/>
<evidence type="ECO:0000313" key="3">
    <source>
        <dbReference type="Proteomes" id="UP000001882"/>
    </source>
</evidence>
<keyword evidence="3" id="KW-1185">Reference proteome</keyword>
<keyword evidence="1" id="KW-0812">Transmembrane</keyword>
<reference evidence="2 3" key="2">
    <citation type="journal article" date="2008" name="Int. J. Syst. Evol. Microbiol.">
        <title>Methanocella paludicola gen. nov., sp. nov., a methane-producing archaeon, the first isolate of the lineage 'Rice Cluster I', and proposal of the new archaeal order Methanocellales ord. nov.</title>
        <authorList>
            <person name="Sakai S."/>
            <person name="Imachi H."/>
            <person name="Hanada S."/>
            <person name="Ohashi A."/>
            <person name="Harada H."/>
            <person name="Kamagata Y."/>
        </authorList>
    </citation>
    <scope>NUCLEOTIDE SEQUENCE [LARGE SCALE GENOMIC DNA]</scope>
    <source>
        <strain evidence="3">DSM 17711 / JCM 13418 / NBRC 101707 / SANAE</strain>
    </source>
</reference>
<feature type="transmembrane region" description="Helical" evidence="1">
    <location>
        <begin position="12"/>
        <end position="32"/>
    </location>
</feature>
<name>D1YV61_METPS</name>
<dbReference type="STRING" id="304371.MCP_0261"/>
<reference evidence="2 3" key="1">
    <citation type="journal article" date="2007" name="Appl. Environ. Microbiol.">
        <title>Isolation of key methanogens for global methane emission from rice paddy fields: a novel isolate affiliated with the clone cluster rice cluster I.</title>
        <authorList>
            <person name="Sakai S."/>
            <person name="Imachi H."/>
            <person name="Sekiguchi Y."/>
            <person name="Ohashi A."/>
            <person name="Harada H."/>
            <person name="Kamagata Y."/>
        </authorList>
    </citation>
    <scope>NUCLEOTIDE SEQUENCE [LARGE SCALE GENOMIC DNA]</scope>
    <source>
        <strain evidence="3">DSM 17711 / JCM 13418 / NBRC 101707 / SANAE</strain>
    </source>
</reference>
<organism evidence="2 3">
    <name type="scientific">Methanocella paludicola (strain DSM 17711 / JCM 13418 / NBRC 101707 / SANAE)</name>
    <dbReference type="NCBI Taxonomy" id="304371"/>
    <lineage>
        <taxon>Archaea</taxon>
        <taxon>Methanobacteriati</taxon>
        <taxon>Methanobacteriota</taxon>
        <taxon>Stenosarchaea group</taxon>
        <taxon>Methanomicrobia</taxon>
        <taxon>Methanocellales</taxon>
        <taxon>Methanocellaceae</taxon>
        <taxon>Methanocella</taxon>
    </lineage>
</organism>
<evidence type="ECO:0000313" key="2">
    <source>
        <dbReference type="EMBL" id="BAI60333.1"/>
    </source>
</evidence>
<dbReference type="EMBL" id="AP011532">
    <property type="protein sequence ID" value="BAI60333.1"/>
    <property type="molecule type" value="Genomic_DNA"/>
</dbReference>
<accession>D1YV61</accession>
<dbReference type="InterPro" id="IPR055712">
    <property type="entry name" value="DUF7288"/>
</dbReference>
<sequence>MGVLGDNGQISTVEAITAAIIMISVIVLVVQATSVTPLTSSFTNQHIKLELQNIGMDVLTTLDETPSVNDGNHDTQSMLKKSVTDWINNYYCDWFTWANNADKYKSQTNPLNPSLNIPLGDQLSYLLAYYGIAYNVEIRYSDINNNVKITKMIWNGNPSDNSVTVSRFVVLHDEDILYRDLIPNFGLTTDFYNIVEVKVTLWVM</sequence>
<proteinExistence type="predicted"/>
<keyword evidence="1" id="KW-0472">Membrane</keyword>
<protein>
    <submittedName>
        <fullName evidence="2">Uncharacterized protein</fullName>
    </submittedName>
</protein>